<comment type="caution">
    <text evidence="1">The sequence shown here is derived from an EMBL/GenBank/DDBJ whole genome shotgun (WGS) entry which is preliminary data.</text>
</comment>
<evidence type="ECO:0000313" key="1">
    <source>
        <dbReference type="EMBL" id="EEB33163.1"/>
    </source>
</evidence>
<proteinExistence type="predicted"/>
<protein>
    <submittedName>
        <fullName evidence="1">Uncharacterized protein</fullName>
    </submittedName>
</protein>
<gene>
    <name evidence="1" type="ORF">DESPIG_02030</name>
</gene>
<organism evidence="1 2">
    <name type="scientific">Desulfovibrio piger ATCC 29098</name>
    <dbReference type="NCBI Taxonomy" id="411464"/>
    <lineage>
        <taxon>Bacteria</taxon>
        <taxon>Pseudomonadati</taxon>
        <taxon>Thermodesulfobacteriota</taxon>
        <taxon>Desulfovibrionia</taxon>
        <taxon>Desulfovibrionales</taxon>
        <taxon>Desulfovibrionaceae</taxon>
        <taxon>Desulfovibrio</taxon>
    </lineage>
</organism>
<dbReference type="EMBL" id="ABXU01000061">
    <property type="protein sequence ID" value="EEB33163.1"/>
    <property type="molecule type" value="Genomic_DNA"/>
</dbReference>
<dbReference type="HOGENOM" id="CLU_3308571_0_0_7"/>
<accession>B6WVB4</accession>
<reference evidence="1 2" key="1">
    <citation type="submission" date="2008-10" db="EMBL/GenBank/DDBJ databases">
        <title>Draft genome sequence of Desulvovibrio piger (ATCC 29098).</title>
        <authorList>
            <person name="Sudarsanam P."/>
            <person name="Ley R."/>
            <person name="Guruge J."/>
            <person name="Turnbaugh P.J."/>
            <person name="Mahowald M."/>
            <person name="Liep D."/>
            <person name="Gordon J."/>
        </authorList>
    </citation>
    <scope>NUCLEOTIDE SEQUENCE [LARGE SCALE GENOMIC DNA]</scope>
    <source>
        <strain evidence="1 2">ATCC 29098</strain>
    </source>
</reference>
<dbReference type="AlphaFoldDB" id="B6WVB4"/>
<dbReference type="Proteomes" id="UP000003676">
    <property type="component" value="Unassembled WGS sequence"/>
</dbReference>
<evidence type="ECO:0000313" key="2">
    <source>
        <dbReference type="Proteomes" id="UP000003676"/>
    </source>
</evidence>
<reference evidence="1 2" key="2">
    <citation type="submission" date="2008-10" db="EMBL/GenBank/DDBJ databases">
        <authorList>
            <person name="Fulton L."/>
            <person name="Clifton S."/>
            <person name="Fulton B."/>
            <person name="Xu J."/>
            <person name="Minx P."/>
            <person name="Pepin K.H."/>
            <person name="Johnson M."/>
            <person name="Bhonagiri V."/>
            <person name="Nash W.E."/>
            <person name="Mardis E.R."/>
            <person name="Wilson R.K."/>
        </authorList>
    </citation>
    <scope>NUCLEOTIDE SEQUENCE [LARGE SCALE GENOMIC DNA]</scope>
    <source>
        <strain evidence="1 2">ATCC 29098</strain>
    </source>
</reference>
<name>B6WVB4_9BACT</name>
<sequence length="39" mass="4326">MQDNCVIFHTKIVSTDAPSRLPFCHDARYSQVSFGAGPE</sequence>